<dbReference type="GO" id="GO:0005524">
    <property type="term" value="F:ATP binding"/>
    <property type="evidence" value="ECO:0007669"/>
    <property type="project" value="UniProtKB-KW"/>
</dbReference>
<dbReference type="Proteomes" id="UP000245771">
    <property type="component" value="Unassembled WGS sequence"/>
</dbReference>
<organism evidence="12 13">
    <name type="scientific">Meira miltonrushii</name>
    <dbReference type="NCBI Taxonomy" id="1280837"/>
    <lineage>
        <taxon>Eukaryota</taxon>
        <taxon>Fungi</taxon>
        <taxon>Dikarya</taxon>
        <taxon>Basidiomycota</taxon>
        <taxon>Ustilaginomycotina</taxon>
        <taxon>Exobasidiomycetes</taxon>
        <taxon>Exobasidiales</taxon>
        <taxon>Brachybasidiaceae</taxon>
        <taxon>Meira</taxon>
    </lineage>
</organism>
<evidence type="ECO:0000259" key="11">
    <source>
        <dbReference type="Pfam" id="PF09334"/>
    </source>
</evidence>
<keyword evidence="7 10" id="KW-0030">Aminoacyl-tRNA synthetase</keyword>
<dbReference type="GO" id="GO:0004825">
    <property type="term" value="F:methionine-tRNA ligase activity"/>
    <property type="evidence" value="ECO:0007669"/>
    <property type="project" value="UniProtKB-EC"/>
</dbReference>
<dbReference type="STRING" id="1280837.A0A316VNJ2"/>
<keyword evidence="4 10" id="KW-0547">Nucleotide-binding</keyword>
<dbReference type="Gene3D" id="2.170.220.10">
    <property type="match status" value="1"/>
</dbReference>
<dbReference type="NCBIfam" id="TIGR00398">
    <property type="entry name" value="metG"/>
    <property type="match status" value="1"/>
</dbReference>
<evidence type="ECO:0000256" key="6">
    <source>
        <dbReference type="ARBA" id="ARBA00022917"/>
    </source>
</evidence>
<evidence type="ECO:0000256" key="7">
    <source>
        <dbReference type="ARBA" id="ARBA00023146"/>
    </source>
</evidence>
<dbReference type="InterPro" id="IPR015413">
    <property type="entry name" value="Methionyl/Leucyl_tRNA_Synth"/>
</dbReference>
<dbReference type="Gene3D" id="3.40.50.620">
    <property type="entry name" value="HUPs"/>
    <property type="match status" value="1"/>
</dbReference>
<dbReference type="AlphaFoldDB" id="A0A316VNJ2"/>
<keyword evidence="3 10" id="KW-0436">Ligase</keyword>
<reference evidence="12 13" key="1">
    <citation type="journal article" date="2018" name="Mol. Biol. Evol.">
        <title>Broad Genomic Sampling Reveals a Smut Pathogenic Ancestry of the Fungal Clade Ustilaginomycotina.</title>
        <authorList>
            <person name="Kijpornyongpan T."/>
            <person name="Mondo S.J."/>
            <person name="Barry K."/>
            <person name="Sandor L."/>
            <person name="Lee J."/>
            <person name="Lipzen A."/>
            <person name="Pangilinan J."/>
            <person name="LaButti K."/>
            <person name="Hainaut M."/>
            <person name="Henrissat B."/>
            <person name="Grigoriev I.V."/>
            <person name="Spatafora J.W."/>
            <person name="Aime M.C."/>
        </authorList>
    </citation>
    <scope>NUCLEOTIDE SEQUENCE [LARGE SCALE GENOMIC DNA]</scope>
    <source>
        <strain evidence="12 13">MCA 3882</strain>
    </source>
</reference>
<dbReference type="GO" id="GO:0006431">
    <property type="term" value="P:methionyl-tRNA aminoacylation"/>
    <property type="evidence" value="ECO:0007669"/>
    <property type="project" value="InterPro"/>
</dbReference>
<dbReference type="GO" id="GO:0005739">
    <property type="term" value="C:mitochondrion"/>
    <property type="evidence" value="ECO:0007669"/>
    <property type="project" value="UniProtKB-ARBA"/>
</dbReference>
<dbReference type="OrthoDB" id="24670at2759"/>
<dbReference type="Pfam" id="PF09334">
    <property type="entry name" value="tRNA-synt_1g"/>
    <property type="match status" value="1"/>
</dbReference>
<evidence type="ECO:0000256" key="1">
    <source>
        <dbReference type="ARBA" id="ARBA00005594"/>
    </source>
</evidence>
<sequence>MLCSLTARHALYRWQSSSRLCERLNASTTRNFSLTACRLTSKEETQLIGKPYYITTPIFYVNAVPHIGHLQSMVLADVLAKWNQWRHKGWSPSKILEAPENTGTAKVIFATGTDEHGGKIQKAAEKLGESPRQLCDRVSKRFNDLADAAGVEYTRFIRTTDTDHIETVKTLWDQLLRDGFIYKGTHSGWYSVVDEAFYTQTQVKQSEEDSKLMVSIETGNVVEWTEEENFKFRLSLFEEPIRTWLKGHSARIVPYTRYQATLQELDEGLQDLSISRPKSRLQWGIEVPNDSEQTMYVWFDALLNYVTVSGYPWNGAKAGGEEVLGSWPADTQIVGKDIIRFHAIYFPAFLMALGLPLPRQLVTHGHWTVNMSKMSKSKGNAVNPFIALKTVGVEELRFFLTRVGGNLGKDVNWNDETLVEFRKKHLQSNYGNLLSRVLAPTLLQRLIPEGKDEVTISAPELLHLKDQEHLRLLSPLADTVDINMAQFEISKALSAILHMLESSQRHWHSIEPWKKSIRDDETNLWRAVYLTMESLRIAALLSKSVMPNKMNEMLDLLGIPKDERSFEHAKELRKEITLCRSSKKVQPLFPGLSTTAKTVVQKGAKAAKL</sequence>
<name>A0A316VNJ2_9BASI</name>
<dbReference type="PANTHER" id="PTHR43326">
    <property type="entry name" value="METHIONYL-TRNA SYNTHETASE"/>
    <property type="match status" value="1"/>
</dbReference>
<dbReference type="EC" id="6.1.1.10" evidence="2"/>
<gene>
    <name evidence="12" type="ORF">FA14DRAFT_166767</name>
</gene>
<keyword evidence="6 10" id="KW-0648">Protein biosynthesis</keyword>
<dbReference type="FunFam" id="2.170.220.10:FF:000001">
    <property type="entry name" value="methionine--tRNA ligase, mitochondrial"/>
    <property type="match status" value="1"/>
</dbReference>
<dbReference type="InterPro" id="IPR014758">
    <property type="entry name" value="Met-tRNA_synth"/>
</dbReference>
<evidence type="ECO:0000313" key="12">
    <source>
        <dbReference type="EMBL" id="PWN37681.1"/>
    </source>
</evidence>
<evidence type="ECO:0000256" key="10">
    <source>
        <dbReference type="RuleBase" id="RU363039"/>
    </source>
</evidence>
<dbReference type="PRINTS" id="PR01041">
    <property type="entry name" value="TRNASYNTHMET"/>
</dbReference>
<feature type="domain" description="Methionyl/Leucyl tRNA synthetase" evidence="11">
    <location>
        <begin position="52"/>
        <end position="438"/>
    </location>
</feature>
<dbReference type="FunCoup" id="A0A316VNJ2">
    <property type="interactions" value="222"/>
</dbReference>
<dbReference type="InterPro" id="IPR023457">
    <property type="entry name" value="Met-tRNA_synth_2"/>
</dbReference>
<evidence type="ECO:0000313" key="13">
    <source>
        <dbReference type="Proteomes" id="UP000245771"/>
    </source>
</evidence>
<protein>
    <recommendedName>
        <fullName evidence="9">Probable methionine--tRNA ligase, mitochondrial</fullName>
        <ecNumber evidence="2">6.1.1.10</ecNumber>
    </recommendedName>
</protein>
<dbReference type="SUPFAM" id="SSF52374">
    <property type="entry name" value="Nucleotidylyl transferase"/>
    <property type="match status" value="1"/>
</dbReference>
<dbReference type="Gene3D" id="1.10.730.10">
    <property type="entry name" value="Isoleucyl-tRNA Synthetase, Domain 1"/>
    <property type="match status" value="1"/>
</dbReference>
<dbReference type="InterPro" id="IPR009080">
    <property type="entry name" value="tRNAsynth_Ia_anticodon-bd"/>
</dbReference>
<dbReference type="RefSeq" id="XP_025357983.1">
    <property type="nucleotide sequence ID" value="XM_025500042.1"/>
</dbReference>
<dbReference type="InterPro" id="IPR014729">
    <property type="entry name" value="Rossmann-like_a/b/a_fold"/>
</dbReference>
<evidence type="ECO:0000256" key="9">
    <source>
        <dbReference type="ARBA" id="ARBA00068817"/>
    </source>
</evidence>
<evidence type="ECO:0000256" key="5">
    <source>
        <dbReference type="ARBA" id="ARBA00022840"/>
    </source>
</evidence>
<keyword evidence="13" id="KW-1185">Reference proteome</keyword>
<dbReference type="InterPro" id="IPR033911">
    <property type="entry name" value="MetRS_core"/>
</dbReference>
<keyword evidence="5 10" id="KW-0067">ATP-binding</keyword>
<comment type="catalytic activity">
    <reaction evidence="8">
        <text>tRNA(Met) + L-methionine + ATP = L-methionyl-tRNA(Met) + AMP + diphosphate</text>
        <dbReference type="Rhea" id="RHEA:13481"/>
        <dbReference type="Rhea" id="RHEA-COMP:9667"/>
        <dbReference type="Rhea" id="RHEA-COMP:9698"/>
        <dbReference type="ChEBI" id="CHEBI:30616"/>
        <dbReference type="ChEBI" id="CHEBI:33019"/>
        <dbReference type="ChEBI" id="CHEBI:57844"/>
        <dbReference type="ChEBI" id="CHEBI:78442"/>
        <dbReference type="ChEBI" id="CHEBI:78530"/>
        <dbReference type="ChEBI" id="CHEBI:456215"/>
        <dbReference type="EC" id="6.1.1.10"/>
    </reaction>
</comment>
<dbReference type="EMBL" id="KZ819602">
    <property type="protein sequence ID" value="PWN37681.1"/>
    <property type="molecule type" value="Genomic_DNA"/>
</dbReference>
<dbReference type="PANTHER" id="PTHR43326:SF1">
    <property type="entry name" value="METHIONINE--TRNA LIGASE, MITOCHONDRIAL"/>
    <property type="match status" value="1"/>
</dbReference>
<evidence type="ECO:0000256" key="8">
    <source>
        <dbReference type="ARBA" id="ARBA00047364"/>
    </source>
</evidence>
<dbReference type="CDD" id="cd00814">
    <property type="entry name" value="MetRS_core"/>
    <property type="match status" value="1"/>
</dbReference>
<evidence type="ECO:0000256" key="4">
    <source>
        <dbReference type="ARBA" id="ARBA00022741"/>
    </source>
</evidence>
<proteinExistence type="inferred from homology"/>
<dbReference type="GeneID" id="37021823"/>
<comment type="similarity">
    <text evidence="1 10">Belongs to the class-I aminoacyl-tRNA synthetase family.</text>
</comment>
<evidence type="ECO:0000256" key="2">
    <source>
        <dbReference type="ARBA" id="ARBA00012838"/>
    </source>
</evidence>
<dbReference type="InParanoid" id="A0A316VNJ2"/>
<dbReference type="SUPFAM" id="SSF47323">
    <property type="entry name" value="Anticodon-binding domain of a subclass of class I aminoacyl-tRNA synthetases"/>
    <property type="match status" value="1"/>
</dbReference>
<evidence type="ECO:0000256" key="3">
    <source>
        <dbReference type="ARBA" id="ARBA00022598"/>
    </source>
</evidence>
<accession>A0A316VNJ2</accession>